<dbReference type="InterPro" id="IPR030390">
    <property type="entry name" value="MeTrfase_TrmA_AS"/>
</dbReference>
<evidence type="ECO:0000256" key="5">
    <source>
        <dbReference type="PROSITE-ProRule" id="PRU10015"/>
    </source>
</evidence>
<dbReference type="Gene3D" id="2.40.50.1070">
    <property type="match status" value="1"/>
</dbReference>
<dbReference type="STRING" id="1499966.U14_01173"/>
<dbReference type="FunFam" id="3.40.50.150:FF:000009">
    <property type="entry name" value="23S rRNA (Uracil(1939)-C(5))-methyltransferase RlmD"/>
    <property type="match status" value="1"/>
</dbReference>
<dbReference type="NCBIfam" id="TIGR00479">
    <property type="entry name" value="rumA"/>
    <property type="match status" value="1"/>
</dbReference>
<name>A0A0S6VVX6_9BACT</name>
<dbReference type="Gene3D" id="3.40.50.150">
    <property type="entry name" value="Vaccinia Virus protein VP39"/>
    <property type="match status" value="1"/>
</dbReference>
<dbReference type="InterPro" id="IPR029063">
    <property type="entry name" value="SAM-dependent_MTases_sf"/>
</dbReference>
<dbReference type="InterPro" id="IPR012340">
    <property type="entry name" value="NA-bd_OB-fold"/>
</dbReference>
<dbReference type="PROSITE" id="PS50926">
    <property type="entry name" value="TRAM"/>
    <property type="match status" value="1"/>
</dbReference>
<feature type="binding site" evidence="4">
    <location>
        <position position="382"/>
    </location>
    <ligand>
        <name>S-adenosyl-L-methionine</name>
        <dbReference type="ChEBI" id="CHEBI:59789"/>
    </ligand>
</feature>
<feature type="active site" description="Nucleophile" evidence="4">
    <location>
        <position position="409"/>
    </location>
</feature>
<dbReference type="InterPro" id="IPR030391">
    <property type="entry name" value="MeTrfase_TrmA_CS"/>
</dbReference>
<dbReference type="HOGENOM" id="CLU_014689_7_2_0"/>
<dbReference type="InterPro" id="IPR002792">
    <property type="entry name" value="TRAM_dom"/>
</dbReference>
<sequence>MKVGDQLELRLENLALGGEAVARVADGGMVVFVKDGIPGDRVLAEVIKRKKQFATAKIVELLEPSSLRIAPRCEYFGRCGGCKWQQLSYENQLKFKEQQVAESFQHIARLKDVPVQPILGTDSPWYYRNKMEFSFGHDEDGTLVLGQHYPGRWDLLLDLENCYLQSEASVKIFNLCRDFAIKQEFKAFVGATEEGLLRHVIVREGKHTGQFMVNIVTSGEYFPQTDRFVRYLLAGFPMITSLVQTINRQKGQSSQGQEEVLLFGEPTITEIINGLSFEISAQSFFQTNSLQAEHLYQIVQRMAEQTQGGVAVDLYCGTGSIALHLASRAKHVYGVELVEDAVLNAQKNAERNEITNVSFHCGETQKIFPTLEMETPELIVVDPPRPGLSPKVVKAILAAAPQQVIYVSCNPATLARDVAMFADGGYDIKEVQPVDMFPHTYHIETVVNLRRA</sequence>
<organism evidence="7">
    <name type="scientific">Candidatus Moduliflexus flocculans</name>
    <dbReference type="NCBI Taxonomy" id="1499966"/>
    <lineage>
        <taxon>Bacteria</taxon>
        <taxon>Candidatus Moduliflexota</taxon>
        <taxon>Candidatus Moduliflexia</taxon>
        <taxon>Candidatus Moduliflexales</taxon>
        <taxon>Candidatus Moduliflexaceae</taxon>
    </lineage>
</organism>
<proteinExistence type="inferred from homology"/>
<evidence type="ECO:0000256" key="3">
    <source>
        <dbReference type="ARBA" id="ARBA00022691"/>
    </source>
</evidence>
<dbReference type="CDD" id="cd02440">
    <property type="entry name" value="AdoMet_MTases"/>
    <property type="match status" value="1"/>
</dbReference>
<keyword evidence="3 4" id="KW-0949">S-adenosyl-L-methionine</keyword>
<dbReference type="Pfam" id="PF01938">
    <property type="entry name" value="TRAM"/>
    <property type="match status" value="1"/>
</dbReference>
<evidence type="ECO:0000256" key="4">
    <source>
        <dbReference type="PROSITE-ProRule" id="PRU01024"/>
    </source>
</evidence>
<dbReference type="FunFam" id="2.40.50.1070:FF:000003">
    <property type="entry name" value="23S rRNA (Uracil-5-)-methyltransferase RumA"/>
    <property type="match status" value="1"/>
</dbReference>
<dbReference type="AlphaFoldDB" id="A0A0S6VVX6"/>
<evidence type="ECO:0000313" key="7">
    <source>
        <dbReference type="EMBL" id="GAK49948.1"/>
    </source>
</evidence>
<dbReference type="PROSITE" id="PS51687">
    <property type="entry name" value="SAM_MT_RNA_M5U"/>
    <property type="match status" value="1"/>
</dbReference>
<feature type="binding site" evidence="4">
    <location>
        <position position="286"/>
    </location>
    <ligand>
        <name>S-adenosyl-L-methionine</name>
        <dbReference type="ChEBI" id="CHEBI:59789"/>
    </ligand>
</feature>
<dbReference type="PROSITE" id="PS01230">
    <property type="entry name" value="TRMA_1"/>
    <property type="match status" value="1"/>
</dbReference>
<keyword evidence="8" id="KW-1185">Reference proteome</keyword>
<evidence type="ECO:0000313" key="8">
    <source>
        <dbReference type="Proteomes" id="UP000030700"/>
    </source>
</evidence>
<feature type="binding site" evidence="4">
    <location>
        <position position="315"/>
    </location>
    <ligand>
        <name>S-adenosyl-L-methionine</name>
        <dbReference type="ChEBI" id="CHEBI:59789"/>
    </ligand>
</feature>
<evidence type="ECO:0000259" key="6">
    <source>
        <dbReference type="PROSITE" id="PS50926"/>
    </source>
</evidence>
<dbReference type="PROSITE" id="PS01231">
    <property type="entry name" value="TRMA_2"/>
    <property type="match status" value="1"/>
</dbReference>
<feature type="binding site" evidence="4">
    <location>
        <position position="336"/>
    </location>
    <ligand>
        <name>S-adenosyl-L-methionine</name>
        <dbReference type="ChEBI" id="CHEBI:59789"/>
    </ligand>
</feature>
<dbReference type="SUPFAM" id="SSF50249">
    <property type="entry name" value="Nucleic acid-binding proteins"/>
    <property type="match status" value="1"/>
</dbReference>
<dbReference type="InterPro" id="IPR010280">
    <property type="entry name" value="U5_MeTrfase_fam"/>
</dbReference>
<keyword evidence="1 4" id="KW-0489">Methyltransferase</keyword>
<reference evidence="7" key="1">
    <citation type="journal article" date="2015" name="PeerJ">
        <title>First genomic representation of candidate bacterial phylum KSB3 points to enhanced environmental sensing as a trigger of wastewater bulking.</title>
        <authorList>
            <person name="Sekiguchi Y."/>
            <person name="Ohashi A."/>
            <person name="Parks D.H."/>
            <person name="Yamauchi T."/>
            <person name="Tyson G.W."/>
            <person name="Hugenholtz P."/>
        </authorList>
    </citation>
    <scope>NUCLEOTIDE SEQUENCE [LARGE SCALE GENOMIC DNA]</scope>
</reference>
<dbReference type="PANTHER" id="PTHR11061:SF30">
    <property type="entry name" value="TRNA (URACIL(54)-C(5))-METHYLTRANSFERASE"/>
    <property type="match status" value="1"/>
</dbReference>
<dbReference type="GO" id="GO:0070475">
    <property type="term" value="P:rRNA base methylation"/>
    <property type="evidence" value="ECO:0007669"/>
    <property type="project" value="TreeGrafter"/>
</dbReference>
<evidence type="ECO:0000256" key="2">
    <source>
        <dbReference type="ARBA" id="ARBA00022679"/>
    </source>
</evidence>
<dbReference type="Gene3D" id="2.40.50.140">
    <property type="entry name" value="Nucleic acid-binding proteins"/>
    <property type="match status" value="1"/>
</dbReference>
<dbReference type="SUPFAM" id="SSF53335">
    <property type="entry name" value="S-adenosyl-L-methionine-dependent methyltransferases"/>
    <property type="match status" value="1"/>
</dbReference>
<gene>
    <name evidence="7" type="ORF">U14_01173</name>
</gene>
<protein>
    <submittedName>
        <fullName evidence="7">RNA methyltransferase, TrmA family</fullName>
    </submittedName>
</protein>
<dbReference type="EMBL" id="DF820455">
    <property type="protein sequence ID" value="GAK49948.1"/>
    <property type="molecule type" value="Genomic_DNA"/>
</dbReference>
<evidence type="ECO:0000256" key="1">
    <source>
        <dbReference type="ARBA" id="ARBA00022603"/>
    </source>
</evidence>
<keyword evidence="2 4" id="KW-0808">Transferase</keyword>
<comment type="similarity">
    <text evidence="4">Belongs to the class I-like SAM-binding methyltransferase superfamily. RNA M5U methyltransferase family.</text>
</comment>
<feature type="active site" evidence="5">
    <location>
        <position position="409"/>
    </location>
</feature>
<dbReference type="GO" id="GO:0070041">
    <property type="term" value="F:rRNA (uridine-C5-)-methyltransferase activity"/>
    <property type="evidence" value="ECO:0007669"/>
    <property type="project" value="TreeGrafter"/>
</dbReference>
<dbReference type="Pfam" id="PF05958">
    <property type="entry name" value="tRNA_U5-meth_tr"/>
    <property type="match status" value="1"/>
</dbReference>
<dbReference type="PANTHER" id="PTHR11061">
    <property type="entry name" value="RNA M5U METHYLTRANSFERASE"/>
    <property type="match status" value="1"/>
</dbReference>
<accession>A0A0S6VVX6</accession>
<dbReference type="Proteomes" id="UP000030700">
    <property type="component" value="Unassembled WGS sequence"/>
</dbReference>
<feature type="domain" description="TRAM" evidence="6">
    <location>
        <begin position="1"/>
        <end position="60"/>
    </location>
</feature>